<dbReference type="SUPFAM" id="SSF49265">
    <property type="entry name" value="Fibronectin type III"/>
    <property type="match status" value="1"/>
</dbReference>
<feature type="region of interest" description="Disordered" evidence="1">
    <location>
        <begin position="176"/>
        <end position="201"/>
    </location>
</feature>
<dbReference type="PROSITE" id="PS50853">
    <property type="entry name" value="FN3"/>
    <property type="match status" value="1"/>
</dbReference>
<name>A0A2M7IBY7_9BACT</name>
<feature type="region of interest" description="Disordered" evidence="1">
    <location>
        <begin position="305"/>
        <end position="334"/>
    </location>
</feature>
<evidence type="ECO:0000256" key="1">
    <source>
        <dbReference type="SAM" id="MobiDB-lite"/>
    </source>
</evidence>
<feature type="non-terminal residue" evidence="3">
    <location>
        <position position="1"/>
    </location>
</feature>
<dbReference type="InterPro" id="IPR013783">
    <property type="entry name" value="Ig-like_fold"/>
</dbReference>
<dbReference type="InterPro" id="IPR036116">
    <property type="entry name" value="FN3_sf"/>
</dbReference>
<dbReference type="CDD" id="cd00063">
    <property type="entry name" value="FN3"/>
    <property type="match status" value="1"/>
</dbReference>
<dbReference type="EMBL" id="PFGU01000075">
    <property type="protein sequence ID" value="PIW73172.1"/>
    <property type="molecule type" value="Genomic_DNA"/>
</dbReference>
<feature type="domain" description="Fibronectin type-III" evidence="2">
    <location>
        <begin position="198"/>
        <end position="293"/>
    </location>
</feature>
<evidence type="ECO:0000313" key="4">
    <source>
        <dbReference type="Proteomes" id="UP000230822"/>
    </source>
</evidence>
<evidence type="ECO:0000259" key="2">
    <source>
        <dbReference type="PROSITE" id="PS50853"/>
    </source>
</evidence>
<dbReference type="Gene3D" id="2.60.40.10">
    <property type="entry name" value="Immunoglobulins"/>
    <property type="match status" value="1"/>
</dbReference>
<organism evidence="3 4">
    <name type="scientific">Candidatus Roizmanbacteria bacterium CG_4_8_14_3_um_filter_34_9</name>
    <dbReference type="NCBI Taxonomy" id="1974832"/>
    <lineage>
        <taxon>Bacteria</taxon>
        <taxon>Candidatus Roizmaniibacteriota</taxon>
    </lineage>
</organism>
<comment type="caution">
    <text evidence="3">The sequence shown here is derived from an EMBL/GenBank/DDBJ whole genome shotgun (WGS) entry which is preliminary data.</text>
</comment>
<dbReference type="InterPro" id="IPR003961">
    <property type="entry name" value="FN3_dom"/>
</dbReference>
<evidence type="ECO:0000313" key="3">
    <source>
        <dbReference type="EMBL" id="PIW73172.1"/>
    </source>
</evidence>
<feature type="compositionally biased region" description="Polar residues" evidence="1">
    <location>
        <begin position="313"/>
        <end position="332"/>
    </location>
</feature>
<gene>
    <name evidence="3" type="ORF">CO005_02875</name>
</gene>
<sequence length="351" mass="38256">VRIWLPVPNLATATKGWCNLGFTGCPSISDIITGMNSNGVKTNLDTMTDYSRVSGLYFQKSETNDPNGNPIGKITFLSEMNFTDKDALSWMGQMDTNVDMSTKGKIGLNAELIKNLTATNASLTMYGLSYNDPIVDVTNADGSAGDGSIVSGLTYDKVAGTLTFTAAHFTTFTSKEKTTTGSSSSSSPTTPGCSNQVPDHSPDLFQIDTTKNKAKLFFTPVNNAVDYYYIAYGFTEGDERFGVRFDKGYYDGVIDYTINELSPNTKYYYKVRAGNGCATGAWSNWMKAKTDGVYIQTIQTIPDDTITPEPTKSVKSPTTLGVSDSVAPSKSVTPPEVKKSWWKKIVEYILR</sequence>
<reference evidence="4" key="1">
    <citation type="submission" date="2017-09" db="EMBL/GenBank/DDBJ databases">
        <title>Depth-based differentiation of microbial function through sediment-hosted aquifers and enrichment of novel symbionts in the deep terrestrial subsurface.</title>
        <authorList>
            <person name="Probst A.J."/>
            <person name="Ladd B."/>
            <person name="Jarett J.K."/>
            <person name="Geller-Mcgrath D.E."/>
            <person name="Sieber C.M.K."/>
            <person name="Emerson J.B."/>
            <person name="Anantharaman K."/>
            <person name="Thomas B.C."/>
            <person name="Malmstrom R."/>
            <person name="Stieglmeier M."/>
            <person name="Klingl A."/>
            <person name="Woyke T."/>
            <person name="Ryan C.M."/>
            <person name="Banfield J.F."/>
        </authorList>
    </citation>
    <scope>NUCLEOTIDE SEQUENCE [LARGE SCALE GENOMIC DNA]</scope>
</reference>
<dbReference type="AlphaFoldDB" id="A0A2M7IBY7"/>
<dbReference type="Proteomes" id="UP000230822">
    <property type="component" value="Unassembled WGS sequence"/>
</dbReference>
<feature type="compositionally biased region" description="Low complexity" evidence="1">
    <location>
        <begin position="176"/>
        <end position="194"/>
    </location>
</feature>
<accession>A0A2M7IBY7</accession>
<dbReference type="Pfam" id="PF00041">
    <property type="entry name" value="fn3"/>
    <property type="match status" value="1"/>
</dbReference>
<proteinExistence type="predicted"/>
<protein>
    <recommendedName>
        <fullName evidence="2">Fibronectin type-III domain-containing protein</fullName>
    </recommendedName>
</protein>